<organism evidence="3 4">
    <name type="scientific">Solirubrobacter phytolaccae</name>
    <dbReference type="NCBI Taxonomy" id="1404360"/>
    <lineage>
        <taxon>Bacteria</taxon>
        <taxon>Bacillati</taxon>
        <taxon>Actinomycetota</taxon>
        <taxon>Thermoleophilia</taxon>
        <taxon>Solirubrobacterales</taxon>
        <taxon>Solirubrobacteraceae</taxon>
        <taxon>Solirubrobacter</taxon>
    </lineage>
</organism>
<dbReference type="AlphaFoldDB" id="A0A9X3S9I9"/>
<name>A0A9X3S9I9_9ACTN</name>
<dbReference type="CDD" id="cd00683">
    <property type="entry name" value="Trans_IPPS_HH"/>
    <property type="match status" value="1"/>
</dbReference>
<dbReference type="GO" id="GO:0051996">
    <property type="term" value="F:squalene synthase [NAD(P)H] activity"/>
    <property type="evidence" value="ECO:0007669"/>
    <property type="project" value="InterPro"/>
</dbReference>
<dbReference type="Proteomes" id="UP001147653">
    <property type="component" value="Unassembled WGS sequence"/>
</dbReference>
<keyword evidence="4" id="KW-1185">Reference proteome</keyword>
<proteinExistence type="predicted"/>
<dbReference type="RefSeq" id="WP_270025838.1">
    <property type="nucleotide sequence ID" value="NZ_JAPDDP010000022.1"/>
</dbReference>
<dbReference type="SUPFAM" id="SSF48576">
    <property type="entry name" value="Terpenoid synthases"/>
    <property type="match status" value="1"/>
</dbReference>
<accession>A0A9X3S9I9</accession>
<dbReference type="EMBL" id="JAPDDP010000022">
    <property type="protein sequence ID" value="MDA0181521.1"/>
    <property type="molecule type" value="Genomic_DNA"/>
</dbReference>
<dbReference type="InterPro" id="IPR019845">
    <property type="entry name" value="Squalene/phytoene_synthase_CS"/>
</dbReference>
<protein>
    <submittedName>
        <fullName evidence="3">Phytoene/squalene synthase family protein</fullName>
    </submittedName>
</protein>
<evidence type="ECO:0000313" key="4">
    <source>
        <dbReference type="Proteomes" id="UP001147653"/>
    </source>
</evidence>
<comment type="pathway">
    <text evidence="1">Carotenoid biosynthesis; phytoene biosynthesis.</text>
</comment>
<sequence>MSAVLDEARATTKQVARTFALACRLLPRDVRDDVYLLYLVFRTLDDLVDDGRPEATERVDAVVAWATGAPTPQTPEIAILTDLATRYDLPRDALADFCAGMREDLAGVTYETEADVDRYCYRVAGTVGVVMAAVLGTDEPERARPAAAALGMAMQRTNILRDIDEDLANGRVYVARETLARHGSLVPGQREDVLRDQIARADALYEQGIAGISELRRGRRAIGAAARMYRELLRRLEVEGYGARPGRAVVPRRRKLKIVARAAWRP</sequence>
<evidence type="ECO:0000256" key="2">
    <source>
        <dbReference type="ARBA" id="ARBA00022679"/>
    </source>
</evidence>
<dbReference type="SFLD" id="SFLDG01212">
    <property type="entry name" value="Phytoene_synthase_like"/>
    <property type="match status" value="1"/>
</dbReference>
<dbReference type="SFLD" id="SFLDG01018">
    <property type="entry name" value="Squalene/Phytoene_Synthase_Lik"/>
    <property type="match status" value="1"/>
</dbReference>
<reference evidence="3" key="1">
    <citation type="submission" date="2022-10" db="EMBL/GenBank/DDBJ databases">
        <title>The WGS of Solirubrobacter phytolaccae KCTC 29190.</title>
        <authorList>
            <person name="Jiang Z."/>
        </authorList>
    </citation>
    <scope>NUCLEOTIDE SEQUENCE</scope>
    <source>
        <strain evidence="3">KCTC 29190</strain>
    </source>
</reference>
<dbReference type="GO" id="GO:0016117">
    <property type="term" value="P:carotenoid biosynthetic process"/>
    <property type="evidence" value="ECO:0007669"/>
    <property type="project" value="UniProtKB-ARBA"/>
</dbReference>
<dbReference type="InterPro" id="IPR044843">
    <property type="entry name" value="Trans_IPPS_bact-type"/>
</dbReference>
<evidence type="ECO:0000313" key="3">
    <source>
        <dbReference type="EMBL" id="MDA0181521.1"/>
    </source>
</evidence>
<keyword evidence="2" id="KW-0808">Transferase</keyword>
<gene>
    <name evidence="3" type="ORF">OJ997_14545</name>
</gene>
<dbReference type="GO" id="GO:0004311">
    <property type="term" value="F:geranylgeranyl diphosphate synthase activity"/>
    <property type="evidence" value="ECO:0007669"/>
    <property type="project" value="InterPro"/>
</dbReference>
<evidence type="ECO:0000256" key="1">
    <source>
        <dbReference type="ARBA" id="ARBA00004684"/>
    </source>
</evidence>
<dbReference type="Pfam" id="PF00494">
    <property type="entry name" value="SQS_PSY"/>
    <property type="match status" value="1"/>
</dbReference>
<dbReference type="InterPro" id="IPR002060">
    <property type="entry name" value="Squ/phyt_synthse"/>
</dbReference>
<dbReference type="PROSITE" id="PS01044">
    <property type="entry name" value="SQUALEN_PHYTOEN_SYN_1"/>
    <property type="match status" value="1"/>
</dbReference>
<dbReference type="InterPro" id="IPR008949">
    <property type="entry name" value="Isoprenoid_synthase_dom_sf"/>
</dbReference>
<dbReference type="Gene3D" id="1.10.600.10">
    <property type="entry name" value="Farnesyl Diphosphate Synthase"/>
    <property type="match status" value="1"/>
</dbReference>
<dbReference type="InterPro" id="IPR033904">
    <property type="entry name" value="Trans_IPPS_HH"/>
</dbReference>
<comment type="caution">
    <text evidence="3">The sequence shown here is derived from an EMBL/GenBank/DDBJ whole genome shotgun (WGS) entry which is preliminary data.</text>
</comment>
<dbReference type="PANTHER" id="PTHR31480">
    <property type="entry name" value="BIFUNCTIONAL LYCOPENE CYCLASE/PHYTOENE SYNTHASE"/>
    <property type="match status" value="1"/>
</dbReference>
<dbReference type="SFLD" id="SFLDS00005">
    <property type="entry name" value="Isoprenoid_Synthase_Type_I"/>
    <property type="match status" value="1"/>
</dbReference>